<dbReference type="PANTHER" id="PTHR24276:SF98">
    <property type="entry name" value="FI18310P1-RELATED"/>
    <property type="match status" value="1"/>
</dbReference>
<evidence type="ECO:0000313" key="7">
    <source>
        <dbReference type="EMBL" id="CAI6348823.1"/>
    </source>
</evidence>
<dbReference type="InterPro" id="IPR050430">
    <property type="entry name" value="Peptidase_S1"/>
</dbReference>
<feature type="chain" id="PRO_5043987369" description="Peptidase S1 domain-containing protein" evidence="5">
    <location>
        <begin position="30"/>
        <end position="203"/>
    </location>
</feature>
<dbReference type="AlphaFoldDB" id="A0AAV0W0T0"/>
<evidence type="ECO:0000256" key="4">
    <source>
        <dbReference type="ARBA" id="ARBA00023157"/>
    </source>
</evidence>
<dbReference type="Pfam" id="PF00089">
    <property type="entry name" value="Trypsin"/>
    <property type="match status" value="1"/>
</dbReference>
<feature type="domain" description="Peptidase S1" evidence="6">
    <location>
        <begin position="36"/>
        <end position="203"/>
    </location>
</feature>
<dbReference type="InterPro" id="IPR001254">
    <property type="entry name" value="Trypsin_dom"/>
</dbReference>
<dbReference type="GO" id="GO:0004252">
    <property type="term" value="F:serine-type endopeptidase activity"/>
    <property type="evidence" value="ECO:0007669"/>
    <property type="project" value="InterPro"/>
</dbReference>
<evidence type="ECO:0000313" key="8">
    <source>
        <dbReference type="Proteomes" id="UP001160148"/>
    </source>
</evidence>
<protein>
    <recommendedName>
        <fullName evidence="6">Peptidase S1 domain-containing protein</fullName>
    </recommendedName>
</protein>
<dbReference type="InterPro" id="IPR043504">
    <property type="entry name" value="Peptidase_S1_PA_chymotrypsin"/>
</dbReference>
<dbReference type="GO" id="GO:0006508">
    <property type="term" value="P:proteolysis"/>
    <property type="evidence" value="ECO:0007669"/>
    <property type="project" value="UniProtKB-KW"/>
</dbReference>
<keyword evidence="3" id="KW-0720">Serine protease</keyword>
<dbReference type="PANTHER" id="PTHR24276">
    <property type="entry name" value="POLYSERASE-RELATED"/>
    <property type="match status" value="1"/>
</dbReference>
<keyword evidence="5" id="KW-0732">Signal</keyword>
<evidence type="ECO:0000256" key="3">
    <source>
        <dbReference type="ARBA" id="ARBA00022825"/>
    </source>
</evidence>
<comment type="caution">
    <text evidence="7">The sequence shown here is derived from an EMBL/GenBank/DDBJ whole genome shotgun (WGS) entry which is preliminary data.</text>
</comment>
<evidence type="ECO:0000256" key="2">
    <source>
        <dbReference type="ARBA" id="ARBA00022801"/>
    </source>
</evidence>
<proteinExistence type="predicted"/>
<organism evidence="7 8">
    <name type="scientific">Macrosiphum euphorbiae</name>
    <name type="common">potato aphid</name>
    <dbReference type="NCBI Taxonomy" id="13131"/>
    <lineage>
        <taxon>Eukaryota</taxon>
        <taxon>Metazoa</taxon>
        <taxon>Ecdysozoa</taxon>
        <taxon>Arthropoda</taxon>
        <taxon>Hexapoda</taxon>
        <taxon>Insecta</taxon>
        <taxon>Pterygota</taxon>
        <taxon>Neoptera</taxon>
        <taxon>Paraneoptera</taxon>
        <taxon>Hemiptera</taxon>
        <taxon>Sternorrhyncha</taxon>
        <taxon>Aphidomorpha</taxon>
        <taxon>Aphidoidea</taxon>
        <taxon>Aphididae</taxon>
        <taxon>Macrosiphini</taxon>
        <taxon>Macrosiphum</taxon>
    </lineage>
</organism>
<accession>A0AAV0W0T0</accession>
<dbReference type="EMBL" id="CARXXK010000001">
    <property type="protein sequence ID" value="CAI6348823.1"/>
    <property type="molecule type" value="Genomic_DNA"/>
</dbReference>
<evidence type="ECO:0000256" key="1">
    <source>
        <dbReference type="ARBA" id="ARBA00022670"/>
    </source>
</evidence>
<feature type="signal peptide" evidence="5">
    <location>
        <begin position="1"/>
        <end position="29"/>
    </location>
</feature>
<keyword evidence="1" id="KW-0645">Protease</keyword>
<evidence type="ECO:0000256" key="5">
    <source>
        <dbReference type="SAM" id="SignalP"/>
    </source>
</evidence>
<dbReference type="PROSITE" id="PS50240">
    <property type="entry name" value="TRYPSIN_DOM"/>
    <property type="match status" value="1"/>
</dbReference>
<reference evidence="7 8" key="1">
    <citation type="submission" date="2023-01" db="EMBL/GenBank/DDBJ databases">
        <authorList>
            <person name="Whitehead M."/>
        </authorList>
    </citation>
    <scope>NUCLEOTIDE SEQUENCE [LARGE SCALE GENOMIC DNA]</scope>
</reference>
<dbReference type="InterPro" id="IPR009003">
    <property type="entry name" value="Peptidase_S1_PA"/>
</dbReference>
<keyword evidence="8" id="KW-1185">Reference proteome</keyword>
<evidence type="ECO:0000259" key="6">
    <source>
        <dbReference type="PROSITE" id="PS50240"/>
    </source>
</evidence>
<name>A0AAV0W0T0_9HEMI</name>
<keyword evidence="4" id="KW-1015">Disulfide bond</keyword>
<dbReference type="Proteomes" id="UP001160148">
    <property type="component" value="Unassembled WGS sequence"/>
</dbReference>
<gene>
    <name evidence="7" type="ORF">MEUPH1_LOCUS5461</name>
</gene>
<keyword evidence="2" id="KW-0378">Hydrolase</keyword>
<sequence length="203" mass="22291">MFGDFDAAAKSMQLCRSSFFVVLLVVAVAETELQQVTGGGIFSGSEVTTEYPYLVGLIIGGIVDETNRKTAICTGTLVSPVLVLSSAYCIAHLTTTITETPEITTLLVYWKTPTNSVKYHRATNIYTHPSYNTATRVFDLSLIKLKKPFKHVERFVRLSSKTLNSDVELSCMVVGIGAPNERGYKVPVRVKYGLTACRIPKSK</sequence>
<dbReference type="SUPFAM" id="SSF50494">
    <property type="entry name" value="Trypsin-like serine proteases"/>
    <property type="match status" value="1"/>
</dbReference>
<dbReference type="Gene3D" id="2.40.10.10">
    <property type="entry name" value="Trypsin-like serine proteases"/>
    <property type="match status" value="1"/>
</dbReference>